<sequence>MISNTLSLLLLSTIANSAPIADVEIPSTSDVHHEHNPSQQTKRGGTCSFPNYDGMVAVQTSGKNAGWAMHDDQECTYGSWCPYACKPGQLMGQWDPSVTTYSYPGSQNGGLYCDSEGNLQTPNSGKSYCYDGAGTFIAKNKVGKDVAFCQTVLPGNEEMLIPTLVGSGSSQTLAVPDTSYWAGTASHFYINPPGVSVEDGCKWGSTAEPWGNWAPYVAGANMDDSKNTYVKIGWNPIYLEDTSPFKNTKPSFGVRITCDDPSKCVGLPCSIDPSSQGINQVNSAESSSGAGGADFCVVTAQDGAKANIEVFSV</sequence>
<evidence type="ECO:0000313" key="4">
    <source>
        <dbReference type="Proteomes" id="UP000644660"/>
    </source>
</evidence>
<evidence type="ECO:0000256" key="1">
    <source>
        <dbReference type="ARBA" id="ARBA00010579"/>
    </source>
</evidence>
<dbReference type="Proteomes" id="UP000644660">
    <property type="component" value="Unassembled WGS sequence"/>
</dbReference>
<dbReference type="InterPro" id="IPR005556">
    <property type="entry name" value="SUN"/>
</dbReference>
<dbReference type="EMBL" id="CAEFZW010000002">
    <property type="protein sequence ID" value="CAB4252656.1"/>
    <property type="molecule type" value="Genomic_DNA"/>
</dbReference>
<gene>
    <name evidence="3" type="ORF">KABA2_02S01342</name>
</gene>
<evidence type="ECO:0000313" key="3">
    <source>
        <dbReference type="EMBL" id="CAB4252656.1"/>
    </source>
</evidence>
<protein>
    <recommendedName>
        <fullName evidence="5">Secreted beta-glucosidase adg3</fullName>
    </recommendedName>
</protein>
<evidence type="ECO:0000256" key="2">
    <source>
        <dbReference type="SAM" id="SignalP"/>
    </source>
</evidence>
<keyword evidence="2" id="KW-0732">Signal</keyword>
<feature type="chain" id="PRO_5034024464" description="Secreted beta-glucosidase adg3" evidence="2">
    <location>
        <begin position="18"/>
        <end position="313"/>
    </location>
</feature>
<accession>A0A8H2ZEW4</accession>
<name>A0A8H2ZEW4_9SACH</name>
<feature type="signal peptide" evidence="2">
    <location>
        <begin position="1"/>
        <end position="17"/>
    </location>
</feature>
<keyword evidence="4" id="KW-1185">Reference proteome</keyword>
<proteinExistence type="inferred from homology"/>
<evidence type="ECO:0008006" key="5">
    <source>
        <dbReference type="Google" id="ProtNLM"/>
    </source>
</evidence>
<dbReference type="PANTHER" id="PTHR31654">
    <property type="entry name" value="SECRETED BETA-GLUCOSIDASE ADG3-RELATED"/>
    <property type="match status" value="1"/>
</dbReference>
<reference evidence="3 4" key="1">
    <citation type="submission" date="2020-05" db="EMBL/GenBank/DDBJ databases">
        <authorList>
            <person name="Casaregola S."/>
            <person name="Devillers H."/>
            <person name="Grondin C."/>
        </authorList>
    </citation>
    <scope>NUCLEOTIDE SEQUENCE [LARGE SCALE GENOMIC DNA]</scope>
    <source>
        <strain evidence="3 4">CLIB 1767</strain>
    </source>
</reference>
<dbReference type="Pfam" id="PF03856">
    <property type="entry name" value="SUN"/>
    <property type="match status" value="1"/>
</dbReference>
<dbReference type="AlphaFoldDB" id="A0A8H2ZEW4"/>
<dbReference type="OrthoDB" id="5554151at2759"/>
<dbReference type="RefSeq" id="XP_041404694.1">
    <property type="nucleotide sequence ID" value="XM_041548760.1"/>
</dbReference>
<comment type="caution">
    <text evidence="3">The sequence shown here is derived from an EMBL/GenBank/DDBJ whole genome shotgun (WGS) entry which is preliminary data.</text>
</comment>
<organism evidence="3 4">
    <name type="scientific">Maudiozyma barnettii</name>
    <dbReference type="NCBI Taxonomy" id="61262"/>
    <lineage>
        <taxon>Eukaryota</taxon>
        <taxon>Fungi</taxon>
        <taxon>Dikarya</taxon>
        <taxon>Ascomycota</taxon>
        <taxon>Saccharomycotina</taxon>
        <taxon>Saccharomycetes</taxon>
        <taxon>Saccharomycetales</taxon>
        <taxon>Saccharomycetaceae</taxon>
        <taxon>Maudiozyma</taxon>
    </lineage>
</organism>
<comment type="similarity">
    <text evidence="1">Belongs to the SUN family.</text>
</comment>
<dbReference type="InterPro" id="IPR053088">
    <property type="entry name" value="Beta-glucosidase/SUN-like"/>
</dbReference>
<dbReference type="PANTHER" id="PTHR31654:SF0">
    <property type="entry name" value="SECRETED BETA-GLUCOSIDASE ADG3-RELATED"/>
    <property type="match status" value="1"/>
</dbReference>
<dbReference type="GeneID" id="64855789"/>